<organism evidence="1 2">
    <name type="scientific">Autumnicola tepida</name>
    <dbReference type="NCBI Taxonomy" id="3075595"/>
    <lineage>
        <taxon>Bacteria</taxon>
        <taxon>Pseudomonadati</taxon>
        <taxon>Bacteroidota</taxon>
        <taxon>Flavobacteriia</taxon>
        <taxon>Flavobacteriales</taxon>
        <taxon>Flavobacteriaceae</taxon>
        <taxon>Autumnicola</taxon>
    </lineage>
</organism>
<proteinExistence type="predicted"/>
<accession>A0ABU3CA45</accession>
<keyword evidence="2" id="KW-1185">Reference proteome</keyword>
<comment type="caution">
    <text evidence="1">The sequence shown here is derived from an EMBL/GenBank/DDBJ whole genome shotgun (WGS) entry which is preliminary data.</text>
</comment>
<gene>
    <name evidence="1" type="ORF">RM553_10190</name>
</gene>
<dbReference type="EMBL" id="JAVRHQ010000011">
    <property type="protein sequence ID" value="MDT0643196.1"/>
    <property type="molecule type" value="Genomic_DNA"/>
</dbReference>
<reference evidence="1 2" key="1">
    <citation type="submission" date="2023-09" db="EMBL/GenBank/DDBJ databases">
        <authorList>
            <person name="Rey-Velasco X."/>
        </authorList>
    </citation>
    <scope>NUCLEOTIDE SEQUENCE [LARGE SCALE GENOMIC DNA]</scope>
    <source>
        <strain evidence="1 2">F363</strain>
    </source>
</reference>
<dbReference type="Proteomes" id="UP001262889">
    <property type="component" value="Unassembled WGS sequence"/>
</dbReference>
<evidence type="ECO:0000313" key="1">
    <source>
        <dbReference type="EMBL" id="MDT0643196.1"/>
    </source>
</evidence>
<dbReference type="RefSeq" id="WP_311534818.1">
    <property type="nucleotide sequence ID" value="NZ_JAVRHQ010000011.1"/>
</dbReference>
<evidence type="ECO:0000313" key="2">
    <source>
        <dbReference type="Proteomes" id="UP001262889"/>
    </source>
</evidence>
<protein>
    <submittedName>
        <fullName evidence="1">Uncharacterized protein</fullName>
    </submittedName>
</protein>
<sequence>MTRKKIEAESPAPPERGNAMIEIRSMMDEVRIVESSNFTLLNSYFEMFFT</sequence>
<name>A0ABU3CA45_9FLAO</name>